<organism evidence="2 3">
    <name type="scientific">Rotaria magnacalcarata</name>
    <dbReference type="NCBI Taxonomy" id="392030"/>
    <lineage>
        <taxon>Eukaryota</taxon>
        <taxon>Metazoa</taxon>
        <taxon>Spiralia</taxon>
        <taxon>Gnathifera</taxon>
        <taxon>Rotifera</taxon>
        <taxon>Eurotatoria</taxon>
        <taxon>Bdelloidea</taxon>
        <taxon>Philodinida</taxon>
        <taxon>Philodinidae</taxon>
        <taxon>Rotaria</taxon>
    </lineage>
</organism>
<reference evidence="2" key="1">
    <citation type="submission" date="2021-02" db="EMBL/GenBank/DDBJ databases">
        <authorList>
            <person name="Nowell W R."/>
        </authorList>
    </citation>
    <scope>NUCLEOTIDE SEQUENCE</scope>
</reference>
<dbReference type="AlphaFoldDB" id="A0A816WG16"/>
<accession>A0A816WG16</accession>
<protein>
    <submittedName>
        <fullName evidence="2">Uncharacterized protein</fullName>
    </submittedName>
</protein>
<evidence type="ECO:0000313" key="3">
    <source>
        <dbReference type="Proteomes" id="UP000663856"/>
    </source>
</evidence>
<comment type="caution">
    <text evidence="2">The sequence shown here is derived from an EMBL/GenBank/DDBJ whole genome shotgun (WGS) entry which is preliminary data.</text>
</comment>
<gene>
    <name evidence="2" type="ORF">WKI299_LOCUS26637</name>
</gene>
<sequence>MEHRLVLNNRTNADITNDDMCGIFHQRLKYFKFRRVPTKTGKDVFYLFFRQEEDTYVALRAAKAIKGISLVRYYPKNRISYELPFRPFLLDNPIYIVLPMPTIMLQIPPIRIILSHEFGNEHHSESNSKCTRYGHLQSEEDEVDEDYMKIEEIKQEEIEQEEIKQEEIEQEEIEQEEIEIEEIEVEEIKQEEMIFQYPFNQQHDSNKYILLNDVNLNESSLSYLSEANIKDKIYGWEQFLIE</sequence>
<dbReference type="Proteomes" id="UP000663856">
    <property type="component" value="Unassembled WGS sequence"/>
</dbReference>
<dbReference type="EMBL" id="CAJNRF010011558">
    <property type="protein sequence ID" value="CAF2132808.1"/>
    <property type="molecule type" value="Genomic_DNA"/>
</dbReference>
<evidence type="ECO:0000256" key="1">
    <source>
        <dbReference type="SAM" id="Coils"/>
    </source>
</evidence>
<proteinExistence type="predicted"/>
<keyword evidence="1" id="KW-0175">Coiled coil</keyword>
<evidence type="ECO:0000313" key="2">
    <source>
        <dbReference type="EMBL" id="CAF2132808.1"/>
    </source>
</evidence>
<name>A0A816WG16_9BILA</name>
<feature type="coiled-coil region" evidence="1">
    <location>
        <begin position="136"/>
        <end position="193"/>
    </location>
</feature>